<comment type="caution">
    <text evidence="1">The sequence shown here is derived from an EMBL/GenBank/DDBJ whole genome shotgun (WGS) entry which is preliminary data.</text>
</comment>
<dbReference type="EMBL" id="JRES01001642">
    <property type="protein sequence ID" value="KNC21274.1"/>
    <property type="molecule type" value="Genomic_DNA"/>
</dbReference>
<dbReference type="OrthoDB" id="26387at2759"/>
<accession>A0A0L0BPY0</accession>
<dbReference type="AlphaFoldDB" id="A0A0L0BPY0"/>
<proteinExistence type="predicted"/>
<evidence type="ECO:0000313" key="1">
    <source>
        <dbReference type="EMBL" id="KNC21274.1"/>
    </source>
</evidence>
<keyword evidence="2" id="KW-1185">Reference proteome</keyword>
<reference evidence="1 2" key="1">
    <citation type="journal article" date="2015" name="Nat. Commun.">
        <title>Lucilia cuprina genome unlocks parasitic fly biology to underpin future interventions.</title>
        <authorList>
            <person name="Anstead C.A."/>
            <person name="Korhonen P.K."/>
            <person name="Young N.D."/>
            <person name="Hall R.S."/>
            <person name="Jex A.R."/>
            <person name="Murali S.C."/>
            <person name="Hughes D.S."/>
            <person name="Lee S.F."/>
            <person name="Perry T."/>
            <person name="Stroehlein A.J."/>
            <person name="Ansell B.R."/>
            <person name="Breugelmans B."/>
            <person name="Hofmann A."/>
            <person name="Qu J."/>
            <person name="Dugan S."/>
            <person name="Lee S.L."/>
            <person name="Chao H."/>
            <person name="Dinh H."/>
            <person name="Han Y."/>
            <person name="Doddapaneni H.V."/>
            <person name="Worley K.C."/>
            <person name="Muzny D.M."/>
            <person name="Ioannidis P."/>
            <person name="Waterhouse R.M."/>
            <person name="Zdobnov E.M."/>
            <person name="James P.J."/>
            <person name="Bagnall N.H."/>
            <person name="Kotze A.C."/>
            <person name="Gibbs R.A."/>
            <person name="Richards S."/>
            <person name="Batterham P."/>
            <person name="Gasser R.B."/>
        </authorList>
    </citation>
    <scope>NUCLEOTIDE SEQUENCE [LARGE SCALE GENOMIC DNA]</scope>
    <source>
        <strain evidence="1 2">LS</strain>
        <tissue evidence="1">Full body</tissue>
    </source>
</reference>
<dbReference type="STRING" id="7375.A0A0L0BPY0"/>
<name>A0A0L0BPY0_LUCCU</name>
<gene>
    <name evidence="1" type="ORF">FF38_13924</name>
</gene>
<protein>
    <submittedName>
        <fullName evidence="1">Uncharacterized protein</fullName>
    </submittedName>
</protein>
<dbReference type="Proteomes" id="UP000037069">
    <property type="component" value="Unassembled WGS sequence"/>
</dbReference>
<organism evidence="1 2">
    <name type="scientific">Lucilia cuprina</name>
    <name type="common">Green bottle fly</name>
    <name type="synonym">Australian sheep blowfly</name>
    <dbReference type="NCBI Taxonomy" id="7375"/>
    <lineage>
        <taxon>Eukaryota</taxon>
        <taxon>Metazoa</taxon>
        <taxon>Ecdysozoa</taxon>
        <taxon>Arthropoda</taxon>
        <taxon>Hexapoda</taxon>
        <taxon>Insecta</taxon>
        <taxon>Pterygota</taxon>
        <taxon>Neoptera</taxon>
        <taxon>Endopterygota</taxon>
        <taxon>Diptera</taxon>
        <taxon>Brachycera</taxon>
        <taxon>Muscomorpha</taxon>
        <taxon>Oestroidea</taxon>
        <taxon>Calliphoridae</taxon>
        <taxon>Luciliinae</taxon>
        <taxon>Lucilia</taxon>
    </lineage>
</organism>
<sequence length="91" mass="10535">MDDVVAPPTPASESALKNWRVKHSTGTLEKKDFIEFFQKESRKYFEFQHDNGVDKHQTTLMRMKTVGLILLTETDISTNFCDLWVNAMVLI</sequence>
<evidence type="ECO:0000313" key="2">
    <source>
        <dbReference type="Proteomes" id="UP000037069"/>
    </source>
</evidence>